<dbReference type="EMBL" id="UYYF01004893">
    <property type="protein sequence ID" value="VDN07505.1"/>
    <property type="molecule type" value="Genomic_DNA"/>
</dbReference>
<dbReference type="InterPro" id="IPR001680">
    <property type="entry name" value="WD40_rpt"/>
</dbReference>
<dbReference type="GO" id="GO:0005737">
    <property type="term" value="C:cytoplasm"/>
    <property type="evidence" value="ECO:0007669"/>
    <property type="project" value="UniProtKB-SubCell"/>
</dbReference>
<dbReference type="OrthoDB" id="5594999at2759"/>
<evidence type="ECO:0000313" key="11">
    <source>
        <dbReference type="WBParaSite" id="TCLT_0000985101-mRNA-1"/>
    </source>
</evidence>
<dbReference type="Proteomes" id="UP000276776">
    <property type="component" value="Unassembled WGS sequence"/>
</dbReference>
<dbReference type="OMA" id="QCYYILD"/>
<dbReference type="PANTHER" id="PTHR14344">
    <property type="entry name" value="WD REPEAT PROTEIN"/>
    <property type="match status" value="1"/>
</dbReference>
<keyword evidence="2" id="KW-0963">Cytoplasm</keyword>
<dbReference type="AlphaFoldDB" id="A0A0N5D9N5"/>
<evidence type="ECO:0000256" key="3">
    <source>
        <dbReference type="ARBA" id="ARBA00022574"/>
    </source>
</evidence>
<sequence>MSSLCAPILTIESVTEPVGDGCKVSCYQKDANNSLKLYQQTSIFEERGHNVRGLTYLNKYDILLAYGERLMAVVCKFFTDPQKKVYSCQDWIQALLVFSESSEMERFVEFVTLSINNEVQLFQLNIMEENSVMDVKQVASVKSNYRSTIMYSVLDGSSWNTLRSIVGTVMGNIIISYPSQSSSPIHVLKYHSGMIFGLLVKGELLLSISDDRSLHLWDLKNAKHIDKRFGHPTRPFTICDGPRNLIFTGGQDGSICFWKLDESSASLLEVIHTEYGVIRSLLFTSQELVFGTNCGFLGSITFSGGVEKNQTVDVIHSDFSVQSFIPLCDKSYFISDSEGILYRLANISQDEIMKCGSIRFMKMSPCKKYVSFPEDNKLHMVRVYDNRCFCFCASDQILDLFWIETYVLLVLMNNKNILVHLSEDMSDWMSYNFQIHLQEIISCVTYLADCLFLGTRKGSIVVLENFKITQADSGAKIKQIIKRAHGKDRVMDIISYNTRLLSVGRDGKLCIWKRGNQLRLLSSLRSSTWLQMEWPCMFLKAWGQLYIAGFRGTNFVVLHFDSGHCVCDLWCGGGHRPWWLSVLHKTEKYEASKLMCFEFVMKAKISKVVFSINDLKVIKPNLHLSDITSIATIEMNKSLLYVTSGIDTTLVLFRLLSSETVEVLQRLYTHSSSIFCIAVMDLYLISAGGKSEIFIFILDGENLQQLLKMRLDVDCRLLSICFITVSPYIRFLVSGSDGRLLIYELSKTLDVQKFIVLLGTTDDVGIMTKVSCASLSDSIICSAISSTGKLLIWNFSELLEEKCTKTFDVEQCGLSALDMYTEDGILYVAVGSESGRIFFYEARKNLMSTKCMNHWHSATCTAFVLLDDFLADLLPNEIIVDLRIHRTLETYLLISIALDCRLAMFCYSSTEQQLTFQHSVLLNIYDPSSLIVSVTHNNMAKCTIVGTSVCIVYFNNSFPYFFIINRK</sequence>
<evidence type="ECO:0000256" key="8">
    <source>
        <dbReference type="PROSITE-ProRule" id="PRU00221"/>
    </source>
</evidence>
<evidence type="ECO:0000256" key="2">
    <source>
        <dbReference type="ARBA" id="ARBA00022490"/>
    </source>
</evidence>
<dbReference type="InterPro" id="IPR019775">
    <property type="entry name" value="WD40_repeat_CS"/>
</dbReference>
<keyword evidence="4" id="KW-0819">tRNA processing</keyword>
<evidence type="ECO:0000313" key="9">
    <source>
        <dbReference type="EMBL" id="VDN07505.1"/>
    </source>
</evidence>
<dbReference type="InterPro" id="IPR036322">
    <property type="entry name" value="WD40_repeat_dom_sf"/>
</dbReference>
<dbReference type="PANTHER" id="PTHR14344:SF3">
    <property type="entry name" value="WD REPEAT-CONTAINING PROTEIN 6"/>
    <property type="match status" value="1"/>
</dbReference>
<dbReference type="GO" id="GO:0030488">
    <property type="term" value="P:tRNA methylation"/>
    <property type="evidence" value="ECO:0007669"/>
    <property type="project" value="TreeGrafter"/>
</dbReference>
<evidence type="ECO:0000256" key="6">
    <source>
        <dbReference type="ARBA" id="ARBA00038255"/>
    </source>
</evidence>
<keyword evidence="5" id="KW-0677">Repeat</keyword>
<dbReference type="STRING" id="103827.A0A0N5D9N5"/>
<accession>A0A0N5D9N5</accession>
<protein>
    <recommendedName>
        <fullName evidence="7">tRNA (34-2'-O)-methyltransferase regulator WDR6</fullName>
    </recommendedName>
</protein>
<dbReference type="PROSITE" id="PS00678">
    <property type="entry name" value="WD_REPEATS_1"/>
    <property type="match status" value="1"/>
</dbReference>
<dbReference type="Gene3D" id="2.130.10.10">
    <property type="entry name" value="YVTN repeat-like/Quinoprotein amine dehydrogenase"/>
    <property type="match status" value="3"/>
</dbReference>
<gene>
    <name evidence="9" type="ORF">TCLT_LOCUS9840</name>
</gene>
<name>A0A0N5D9N5_THECL</name>
<feature type="repeat" description="WD" evidence="8">
    <location>
        <begin position="188"/>
        <end position="227"/>
    </location>
</feature>
<comment type="similarity">
    <text evidence="6">Belongs to the WD repeat WDR6 family.</text>
</comment>
<dbReference type="PROSITE" id="PS50082">
    <property type="entry name" value="WD_REPEATS_2"/>
    <property type="match status" value="1"/>
</dbReference>
<keyword evidence="10" id="KW-1185">Reference proteome</keyword>
<comment type="subcellular location">
    <subcellularLocation>
        <location evidence="1">Cytoplasm</location>
    </subcellularLocation>
</comment>
<dbReference type="WBParaSite" id="TCLT_0000985101-mRNA-1">
    <property type="protein sequence ID" value="TCLT_0000985101-mRNA-1"/>
    <property type="gene ID" value="TCLT_0000985101"/>
</dbReference>
<reference evidence="9 10" key="2">
    <citation type="submission" date="2018-11" db="EMBL/GenBank/DDBJ databases">
        <authorList>
            <consortium name="Pathogen Informatics"/>
        </authorList>
    </citation>
    <scope>NUCLEOTIDE SEQUENCE [LARGE SCALE GENOMIC DNA]</scope>
</reference>
<evidence type="ECO:0000313" key="10">
    <source>
        <dbReference type="Proteomes" id="UP000276776"/>
    </source>
</evidence>
<dbReference type="SMART" id="SM00320">
    <property type="entry name" value="WD40"/>
    <property type="match status" value="7"/>
</dbReference>
<dbReference type="InterPro" id="IPR015943">
    <property type="entry name" value="WD40/YVTN_repeat-like_dom_sf"/>
</dbReference>
<evidence type="ECO:0000256" key="1">
    <source>
        <dbReference type="ARBA" id="ARBA00004496"/>
    </source>
</evidence>
<evidence type="ECO:0000256" key="4">
    <source>
        <dbReference type="ARBA" id="ARBA00022694"/>
    </source>
</evidence>
<proteinExistence type="inferred from homology"/>
<evidence type="ECO:0000256" key="7">
    <source>
        <dbReference type="ARBA" id="ARBA00040154"/>
    </source>
</evidence>
<dbReference type="SUPFAM" id="SSF50978">
    <property type="entry name" value="WD40 repeat-like"/>
    <property type="match status" value="4"/>
</dbReference>
<evidence type="ECO:0000256" key="5">
    <source>
        <dbReference type="ARBA" id="ARBA00022737"/>
    </source>
</evidence>
<organism evidence="11">
    <name type="scientific">Thelazia callipaeda</name>
    <name type="common">Oriental eyeworm</name>
    <name type="synonym">Parasitic nematode</name>
    <dbReference type="NCBI Taxonomy" id="103827"/>
    <lineage>
        <taxon>Eukaryota</taxon>
        <taxon>Metazoa</taxon>
        <taxon>Ecdysozoa</taxon>
        <taxon>Nematoda</taxon>
        <taxon>Chromadorea</taxon>
        <taxon>Rhabditida</taxon>
        <taxon>Spirurina</taxon>
        <taxon>Spiruromorpha</taxon>
        <taxon>Thelazioidea</taxon>
        <taxon>Thelaziidae</taxon>
        <taxon>Thelazia</taxon>
    </lineage>
</organism>
<dbReference type="InterPro" id="IPR051973">
    <property type="entry name" value="tRNA_Anticodon_Mtase-Reg"/>
</dbReference>
<keyword evidence="3 8" id="KW-0853">WD repeat</keyword>
<reference evidence="11" key="1">
    <citation type="submission" date="2017-02" db="UniProtKB">
        <authorList>
            <consortium name="WormBaseParasite"/>
        </authorList>
    </citation>
    <scope>IDENTIFICATION</scope>
</reference>